<accession>J0NJT2</accession>
<dbReference type="PATRIC" id="fig|1125718.3.peg.307"/>
<feature type="region of interest" description="Disordered" evidence="1">
    <location>
        <begin position="40"/>
        <end position="59"/>
    </location>
</feature>
<dbReference type="AlphaFoldDB" id="J0NJT2"/>
<comment type="caution">
    <text evidence="2">The sequence shown here is derived from an EMBL/GenBank/DDBJ whole genome shotgun (WGS) entry which is preliminary data.</text>
</comment>
<proteinExistence type="predicted"/>
<gene>
    <name evidence="2" type="ORF">HMPREF1318_2070</name>
</gene>
<feature type="region of interest" description="Disordered" evidence="1">
    <location>
        <begin position="103"/>
        <end position="132"/>
    </location>
</feature>
<name>J0NJT2_9ACTO</name>
<evidence type="ECO:0000256" key="1">
    <source>
        <dbReference type="SAM" id="MobiDB-lite"/>
    </source>
</evidence>
<dbReference type="OrthoDB" id="3258111at2"/>
<feature type="compositionally biased region" description="Basic and acidic residues" evidence="1">
    <location>
        <begin position="1"/>
        <end position="19"/>
    </location>
</feature>
<keyword evidence="3" id="KW-1185">Reference proteome</keyword>
<dbReference type="EMBL" id="AKFT01000014">
    <property type="protein sequence ID" value="EJF47389.1"/>
    <property type="molecule type" value="Genomic_DNA"/>
</dbReference>
<dbReference type="RefSeq" id="WP_008729716.1">
    <property type="nucleotide sequence ID" value="NZ_AKFT01000014.1"/>
</dbReference>
<reference evidence="2 3" key="1">
    <citation type="submission" date="2012-05" db="EMBL/GenBank/DDBJ databases">
        <authorList>
            <person name="Harkins D.M."/>
            <person name="Madupu R."/>
            <person name="Durkin A.S."/>
            <person name="Torralba M."/>
            <person name="Methe B."/>
            <person name="Sutton G.G."/>
            <person name="Nelson K.E."/>
        </authorList>
    </citation>
    <scope>NUCLEOTIDE SEQUENCE [LARGE SCALE GENOMIC DNA]</scope>
    <source>
        <strain evidence="2 3">F0489</strain>
    </source>
</reference>
<organism evidence="2 3">
    <name type="scientific">Actinomyces massiliensis F0489</name>
    <dbReference type="NCBI Taxonomy" id="1125718"/>
    <lineage>
        <taxon>Bacteria</taxon>
        <taxon>Bacillati</taxon>
        <taxon>Actinomycetota</taxon>
        <taxon>Actinomycetes</taxon>
        <taxon>Actinomycetales</taxon>
        <taxon>Actinomycetaceae</taxon>
        <taxon>Actinomyces</taxon>
    </lineage>
</organism>
<protein>
    <submittedName>
        <fullName evidence="2">Uncharacterized protein</fullName>
    </submittedName>
</protein>
<sequence>MAVNKKKEALGRQRDKTSAELEDPLGFAVSPSSIFSMYSPGTSQTCDSTSSGMDYGSKINDPETWTSSLADDQADYTKTDVDALQSAFTDFLSTLDDAYGRQSAEVGDDTPEAWWPDAVPDDAGSSDSGEEY</sequence>
<evidence type="ECO:0000313" key="2">
    <source>
        <dbReference type="EMBL" id="EJF47389.1"/>
    </source>
</evidence>
<feature type="region of interest" description="Disordered" evidence="1">
    <location>
        <begin position="1"/>
        <end position="23"/>
    </location>
</feature>
<evidence type="ECO:0000313" key="3">
    <source>
        <dbReference type="Proteomes" id="UP000002941"/>
    </source>
</evidence>
<dbReference type="Proteomes" id="UP000002941">
    <property type="component" value="Unassembled WGS sequence"/>
</dbReference>
<feature type="compositionally biased region" description="Polar residues" evidence="1">
    <location>
        <begin position="40"/>
        <end position="52"/>
    </location>
</feature>